<name>A0A699KUT5_TANCI</name>
<sequence length="279" mass="30693">MSTLTCVDSETITQANGAQISRLLVLLPDDPYVSVRQAQLVDTEISSDSTASLSPGHPLTHVLPTPTPTRVLVHCKTARMAMHTQPTLSSGMSARIAKAAALSLSSFRKRYRSSYETPSPSSSLTLPMRKRYRGTSKLILDIDTKGDELGERILRRMRDDEGQGFKDEGPGMEEEEKVAPEGQQQAVPVANTAASELLGLGYGGKGLGVVPLNPEDGRIYSDIPTYIPLAAPVQTPLSPECRLRENHDLIRQVTEERREQLELTDRVARMERRQESGEE</sequence>
<comment type="caution">
    <text evidence="1">The sequence shown here is derived from an EMBL/GenBank/DDBJ whole genome shotgun (WGS) entry which is preliminary data.</text>
</comment>
<accession>A0A699KUT5</accession>
<protein>
    <submittedName>
        <fullName evidence="1">Uncharacterized protein</fullName>
    </submittedName>
</protein>
<organism evidence="1">
    <name type="scientific">Tanacetum cinerariifolium</name>
    <name type="common">Dalmatian daisy</name>
    <name type="synonym">Chrysanthemum cinerariifolium</name>
    <dbReference type="NCBI Taxonomy" id="118510"/>
    <lineage>
        <taxon>Eukaryota</taxon>
        <taxon>Viridiplantae</taxon>
        <taxon>Streptophyta</taxon>
        <taxon>Embryophyta</taxon>
        <taxon>Tracheophyta</taxon>
        <taxon>Spermatophyta</taxon>
        <taxon>Magnoliopsida</taxon>
        <taxon>eudicotyledons</taxon>
        <taxon>Gunneridae</taxon>
        <taxon>Pentapetalae</taxon>
        <taxon>asterids</taxon>
        <taxon>campanulids</taxon>
        <taxon>Asterales</taxon>
        <taxon>Asteraceae</taxon>
        <taxon>Asteroideae</taxon>
        <taxon>Anthemideae</taxon>
        <taxon>Anthemidinae</taxon>
        <taxon>Tanacetum</taxon>
    </lineage>
</organism>
<proteinExistence type="predicted"/>
<evidence type="ECO:0000313" key="1">
    <source>
        <dbReference type="EMBL" id="GFB07505.1"/>
    </source>
</evidence>
<gene>
    <name evidence="1" type="ORF">Tci_679476</name>
</gene>
<dbReference type="EMBL" id="BKCJ010546609">
    <property type="protein sequence ID" value="GFB07505.1"/>
    <property type="molecule type" value="Genomic_DNA"/>
</dbReference>
<dbReference type="AlphaFoldDB" id="A0A699KUT5"/>
<reference evidence="1" key="1">
    <citation type="journal article" date="2019" name="Sci. Rep.">
        <title>Draft genome of Tanacetum cinerariifolium, the natural source of mosquito coil.</title>
        <authorList>
            <person name="Yamashiro T."/>
            <person name="Shiraishi A."/>
            <person name="Satake H."/>
            <person name="Nakayama K."/>
        </authorList>
    </citation>
    <scope>NUCLEOTIDE SEQUENCE</scope>
</reference>